<organism evidence="3 4">
    <name type="scientific">Curtobacterium pusillum</name>
    <dbReference type="NCBI Taxonomy" id="69373"/>
    <lineage>
        <taxon>Bacteria</taxon>
        <taxon>Bacillati</taxon>
        <taxon>Actinomycetota</taxon>
        <taxon>Actinomycetes</taxon>
        <taxon>Micrococcales</taxon>
        <taxon>Microbacteriaceae</taxon>
        <taxon>Curtobacterium</taxon>
    </lineage>
</organism>
<comment type="caution">
    <text evidence="3">The sequence shown here is derived from an EMBL/GenBank/DDBJ whole genome shotgun (WGS) entry which is preliminary data.</text>
</comment>
<dbReference type="Pfam" id="PF14342">
    <property type="entry name" value="DUF4396"/>
    <property type="match status" value="1"/>
</dbReference>
<gene>
    <name evidence="3" type="ORF">FHW23_002100</name>
</gene>
<evidence type="ECO:0000256" key="1">
    <source>
        <dbReference type="SAM" id="Phobius"/>
    </source>
</evidence>
<dbReference type="RefSeq" id="WP_338085111.1">
    <property type="nucleotide sequence ID" value="NZ_JACGXP010000003.1"/>
</dbReference>
<dbReference type="InterPro" id="IPR025509">
    <property type="entry name" value="DUF4396"/>
</dbReference>
<accession>A0AAW3T7Y8</accession>
<protein>
    <recommendedName>
        <fullName evidence="2">DUF4396 domain-containing protein</fullName>
    </recommendedName>
</protein>
<dbReference type="Proteomes" id="UP000590225">
    <property type="component" value="Unassembled WGS sequence"/>
</dbReference>
<evidence type="ECO:0000259" key="2">
    <source>
        <dbReference type="Pfam" id="PF14342"/>
    </source>
</evidence>
<keyword evidence="1" id="KW-1133">Transmembrane helix</keyword>
<feature type="transmembrane region" description="Helical" evidence="1">
    <location>
        <begin position="55"/>
        <end position="76"/>
    </location>
</feature>
<evidence type="ECO:0000313" key="3">
    <source>
        <dbReference type="EMBL" id="MBA8990835.1"/>
    </source>
</evidence>
<proteinExistence type="predicted"/>
<feature type="transmembrane region" description="Helical" evidence="1">
    <location>
        <begin position="135"/>
        <end position="157"/>
    </location>
</feature>
<dbReference type="AlphaFoldDB" id="A0AAW3T7Y8"/>
<keyword evidence="1" id="KW-0812">Transmembrane</keyword>
<feature type="transmembrane region" description="Helical" evidence="1">
    <location>
        <begin position="214"/>
        <end position="237"/>
    </location>
</feature>
<feature type="domain" description="DUF4396" evidence="2">
    <location>
        <begin position="89"/>
        <end position="242"/>
    </location>
</feature>
<evidence type="ECO:0000313" key="4">
    <source>
        <dbReference type="Proteomes" id="UP000590225"/>
    </source>
</evidence>
<keyword evidence="1" id="KW-0472">Membrane</keyword>
<name>A0AAW3T7Y8_9MICO</name>
<dbReference type="EMBL" id="JACGXP010000003">
    <property type="protein sequence ID" value="MBA8990835.1"/>
    <property type="molecule type" value="Genomic_DNA"/>
</dbReference>
<feature type="transmembrane region" description="Helical" evidence="1">
    <location>
        <begin position="20"/>
        <end position="43"/>
    </location>
</feature>
<reference evidence="3 4" key="1">
    <citation type="submission" date="2020-07" db="EMBL/GenBank/DDBJ databases">
        <title>Above-ground endophytic microbial communities from plants in different locations in the United States.</title>
        <authorList>
            <person name="Frank C."/>
        </authorList>
    </citation>
    <scope>NUCLEOTIDE SEQUENCE [LARGE SCALE GENOMIC DNA]</scope>
    <source>
        <strain evidence="3 4">WPL5_2</strain>
    </source>
</reference>
<sequence>MHPTPLTTSVGLASGRTAAFPVPLTVVCTVLLVVAVACAVFVAIDVVRRPQHMRVMAFVWPLTMLFGSVVWLVFYLRRGRATAPGHGRWAGTAIDTSHCGAGCALGDLVGEFGLAAFPALGVVVGLGSLYQDRMVAGWVIDFVVAFVLGIAFQYFAIAPMRGLGVRAGLVAALKADTLSITAWQVGMYGLMAVWQLAVFPALFGGRAGVFSPEFWVAMQFAMVAGFVCSYPVNAWLVRRGIKEAM</sequence>